<reference evidence="2" key="1">
    <citation type="submission" date="2018-05" db="EMBL/GenBank/DDBJ databases">
        <title>Draft genome of Mucuna pruriens seed.</title>
        <authorList>
            <person name="Nnadi N.E."/>
            <person name="Vos R."/>
            <person name="Hasami M.H."/>
            <person name="Devisetty U.K."/>
            <person name="Aguiy J.C."/>
        </authorList>
    </citation>
    <scope>NUCLEOTIDE SEQUENCE [LARGE SCALE GENOMIC DNA]</scope>
    <source>
        <strain evidence="2">JCA_2017</strain>
    </source>
</reference>
<organism evidence="2 3">
    <name type="scientific">Mucuna pruriens</name>
    <name type="common">Velvet bean</name>
    <name type="synonym">Dolichos pruriens</name>
    <dbReference type="NCBI Taxonomy" id="157652"/>
    <lineage>
        <taxon>Eukaryota</taxon>
        <taxon>Viridiplantae</taxon>
        <taxon>Streptophyta</taxon>
        <taxon>Embryophyta</taxon>
        <taxon>Tracheophyta</taxon>
        <taxon>Spermatophyta</taxon>
        <taxon>Magnoliopsida</taxon>
        <taxon>eudicotyledons</taxon>
        <taxon>Gunneridae</taxon>
        <taxon>Pentapetalae</taxon>
        <taxon>rosids</taxon>
        <taxon>fabids</taxon>
        <taxon>Fabales</taxon>
        <taxon>Fabaceae</taxon>
        <taxon>Papilionoideae</taxon>
        <taxon>50 kb inversion clade</taxon>
        <taxon>NPAAA clade</taxon>
        <taxon>indigoferoid/millettioid clade</taxon>
        <taxon>Phaseoleae</taxon>
        <taxon>Mucuna</taxon>
    </lineage>
</organism>
<evidence type="ECO:0000313" key="3">
    <source>
        <dbReference type="Proteomes" id="UP000257109"/>
    </source>
</evidence>
<feature type="non-terminal residue" evidence="2">
    <location>
        <position position="1"/>
    </location>
</feature>
<protein>
    <submittedName>
        <fullName evidence="2">Uncharacterized protein</fullName>
    </submittedName>
</protein>
<gene>
    <name evidence="2" type="ORF">CR513_29755</name>
</gene>
<accession>A0A371GDJ7</accession>
<sequence length="139" mass="16717">MTRVRAKRVKETLQYLVKTCKLKKNFKNVWTKWGIKLLIDKLLQTTQGGKSQFEEEQDNEEEEPRRRRPNQNNQRRQRNRREDDLGGIQIKVPSFQGKSYPKAYLEWEMRSNFLISKLLKRKFHNKLQHLSQGSKSVDD</sequence>
<name>A0A371GDJ7_MUCPR</name>
<keyword evidence="3" id="KW-1185">Reference proteome</keyword>
<dbReference type="Proteomes" id="UP000257109">
    <property type="component" value="Unassembled WGS sequence"/>
</dbReference>
<evidence type="ECO:0000313" key="2">
    <source>
        <dbReference type="EMBL" id="RDX88632.1"/>
    </source>
</evidence>
<dbReference type="EMBL" id="QJKJ01005888">
    <property type="protein sequence ID" value="RDX88632.1"/>
    <property type="molecule type" value="Genomic_DNA"/>
</dbReference>
<comment type="caution">
    <text evidence="2">The sequence shown here is derived from an EMBL/GenBank/DDBJ whole genome shotgun (WGS) entry which is preliminary data.</text>
</comment>
<dbReference type="AlphaFoldDB" id="A0A371GDJ7"/>
<proteinExistence type="predicted"/>
<feature type="region of interest" description="Disordered" evidence="1">
    <location>
        <begin position="47"/>
        <end position="89"/>
    </location>
</feature>
<evidence type="ECO:0000256" key="1">
    <source>
        <dbReference type="SAM" id="MobiDB-lite"/>
    </source>
</evidence>